<evidence type="ECO:0000256" key="1">
    <source>
        <dbReference type="SAM" id="MobiDB-lite"/>
    </source>
</evidence>
<dbReference type="Pfam" id="PF12898">
    <property type="entry name" value="Stc1"/>
    <property type="match status" value="1"/>
</dbReference>
<keyword evidence="4" id="KW-1185">Reference proteome</keyword>
<dbReference type="InterPro" id="IPR024630">
    <property type="entry name" value="Stc1"/>
</dbReference>
<feature type="compositionally biased region" description="Acidic residues" evidence="1">
    <location>
        <begin position="120"/>
        <end position="133"/>
    </location>
</feature>
<evidence type="ECO:0000259" key="2">
    <source>
        <dbReference type="Pfam" id="PF12898"/>
    </source>
</evidence>
<dbReference type="AlphaFoldDB" id="A0A1X2GP70"/>
<dbReference type="Proteomes" id="UP000242146">
    <property type="component" value="Unassembled WGS sequence"/>
</dbReference>
<dbReference type="EMBL" id="MCGT01000008">
    <property type="protein sequence ID" value="ORX57471.1"/>
    <property type="molecule type" value="Genomic_DNA"/>
</dbReference>
<feature type="domain" description="Stc1" evidence="2">
    <location>
        <begin position="32"/>
        <end position="114"/>
    </location>
</feature>
<name>A0A1X2GP70_9FUNG</name>
<proteinExistence type="predicted"/>
<organism evidence="3 4">
    <name type="scientific">Hesseltinella vesiculosa</name>
    <dbReference type="NCBI Taxonomy" id="101127"/>
    <lineage>
        <taxon>Eukaryota</taxon>
        <taxon>Fungi</taxon>
        <taxon>Fungi incertae sedis</taxon>
        <taxon>Mucoromycota</taxon>
        <taxon>Mucoromycotina</taxon>
        <taxon>Mucoromycetes</taxon>
        <taxon>Mucorales</taxon>
        <taxon>Cunninghamellaceae</taxon>
        <taxon>Hesseltinella</taxon>
    </lineage>
</organism>
<gene>
    <name evidence="3" type="ORF">DM01DRAFT_1406036</name>
</gene>
<dbReference type="OrthoDB" id="3514033at2759"/>
<evidence type="ECO:0000313" key="4">
    <source>
        <dbReference type="Proteomes" id="UP000242146"/>
    </source>
</evidence>
<feature type="region of interest" description="Disordered" evidence="1">
    <location>
        <begin position="118"/>
        <end position="142"/>
    </location>
</feature>
<accession>A0A1X2GP70</accession>
<comment type="caution">
    <text evidence="3">The sequence shown here is derived from an EMBL/GenBank/DDBJ whole genome shotgun (WGS) entry which is preliminary data.</text>
</comment>
<reference evidence="3 4" key="1">
    <citation type="submission" date="2016-07" db="EMBL/GenBank/DDBJ databases">
        <title>Pervasive Adenine N6-methylation of Active Genes in Fungi.</title>
        <authorList>
            <consortium name="DOE Joint Genome Institute"/>
            <person name="Mondo S.J."/>
            <person name="Dannebaum R.O."/>
            <person name="Kuo R.C."/>
            <person name="Labutti K."/>
            <person name="Haridas S."/>
            <person name="Kuo A."/>
            <person name="Salamov A."/>
            <person name="Ahrendt S.R."/>
            <person name="Lipzen A."/>
            <person name="Sullivan W."/>
            <person name="Andreopoulos W.B."/>
            <person name="Clum A."/>
            <person name="Lindquist E."/>
            <person name="Daum C."/>
            <person name="Ramamoorthy G.K."/>
            <person name="Gryganskyi A."/>
            <person name="Culley D."/>
            <person name="Magnuson J.K."/>
            <person name="James T.Y."/>
            <person name="O'Malley M.A."/>
            <person name="Stajich J.E."/>
            <person name="Spatafora J.W."/>
            <person name="Visel A."/>
            <person name="Grigoriev I.V."/>
        </authorList>
    </citation>
    <scope>NUCLEOTIDE SEQUENCE [LARGE SCALE GENOMIC DNA]</scope>
    <source>
        <strain evidence="3 4">NRRL 3301</strain>
    </source>
</reference>
<sequence length="142" mass="16201">MSATNFTKDVYSYTTYGAHGPKNLTARIESLKCTFCNEEKTLDHYSKTQVTKALPNPYAPPNWNNKKKVISCKACTIGQTTKMKCMTCDKQKPLSSFAKTQRKHADRARCLSCMKKREDEDVWASDSDSDDSDMESKWSNFM</sequence>
<evidence type="ECO:0000313" key="3">
    <source>
        <dbReference type="EMBL" id="ORX57471.1"/>
    </source>
</evidence>
<protein>
    <recommendedName>
        <fullName evidence="2">Stc1 domain-containing protein</fullName>
    </recommendedName>
</protein>
<dbReference type="STRING" id="101127.A0A1X2GP70"/>